<evidence type="ECO:0000259" key="9">
    <source>
        <dbReference type="SMART" id="SM00859"/>
    </source>
</evidence>
<dbReference type="RefSeq" id="WP_087998164.1">
    <property type="nucleotide sequence ID" value="NZ_BMHB01000001.1"/>
</dbReference>
<evidence type="ECO:0000256" key="4">
    <source>
        <dbReference type="ARBA" id="ARBA00022857"/>
    </source>
</evidence>
<evidence type="ECO:0000313" key="10">
    <source>
        <dbReference type="EMBL" id="GGI13407.1"/>
    </source>
</evidence>
<dbReference type="UniPathway" id="UPA00068">
    <property type="reaction ID" value="UER00108"/>
</dbReference>
<comment type="catalytic activity">
    <reaction evidence="6 7">
        <text>N-acetyl-L-glutamate 5-semialdehyde + phosphate + NADP(+) = N-acetyl-L-glutamyl 5-phosphate + NADPH + H(+)</text>
        <dbReference type="Rhea" id="RHEA:21588"/>
        <dbReference type="ChEBI" id="CHEBI:15378"/>
        <dbReference type="ChEBI" id="CHEBI:29123"/>
        <dbReference type="ChEBI" id="CHEBI:43474"/>
        <dbReference type="ChEBI" id="CHEBI:57783"/>
        <dbReference type="ChEBI" id="CHEBI:57936"/>
        <dbReference type="ChEBI" id="CHEBI:58349"/>
        <dbReference type="EC" id="1.2.1.38"/>
    </reaction>
</comment>
<dbReference type="GO" id="GO:0005737">
    <property type="term" value="C:cytoplasm"/>
    <property type="evidence" value="ECO:0007669"/>
    <property type="project" value="UniProtKB-SubCell"/>
</dbReference>
<dbReference type="OrthoDB" id="9801289at2"/>
<evidence type="ECO:0000313" key="11">
    <source>
        <dbReference type="Proteomes" id="UP000626244"/>
    </source>
</evidence>
<dbReference type="GO" id="GO:0006526">
    <property type="term" value="P:L-arginine biosynthetic process"/>
    <property type="evidence" value="ECO:0007669"/>
    <property type="project" value="UniProtKB-UniRule"/>
</dbReference>
<proteinExistence type="inferred from homology"/>
<keyword evidence="3 7" id="KW-0028">Amino-acid biosynthesis</keyword>
<dbReference type="HAMAP" id="MF_00150">
    <property type="entry name" value="ArgC_type1"/>
    <property type="match status" value="1"/>
</dbReference>
<evidence type="ECO:0000256" key="2">
    <source>
        <dbReference type="ARBA" id="ARBA00022571"/>
    </source>
</evidence>
<dbReference type="Gene3D" id="3.40.50.720">
    <property type="entry name" value="NAD(P)-binding Rossmann-like Domain"/>
    <property type="match status" value="1"/>
</dbReference>
<keyword evidence="5 7" id="KW-0560">Oxidoreductase</keyword>
<keyword evidence="4 7" id="KW-0521">NADP</keyword>
<dbReference type="PANTHER" id="PTHR32338:SF10">
    <property type="entry name" value="N-ACETYL-GAMMA-GLUTAMYL-PHOSPHATE REDUCTASE, CHLOROPLASTIC-RELATED"/>
    <property type="match status" value="1"/>
</dbReference>
<comment type="caution">
    <text evidence="10">The sequence shown here is derived from an EMBL/GenBank/DDBJ whole genome shotgun (WGS) entry which is preliminary data.</text>
</comment>
<dbReference type="GO" id="GO:0003942">
    <property type="term" value="F:N-acetyl-gamma-glutamyl-phosphate reductase activity"/>
    <property type="evidence" value="ECO:0007669"/>
    <property type="project" value="UniProtKB-UniRule"/>
</dbReference>
<dbReference type="InterPro" id="IPR000534">
    <property type="entry name" value="Semialdehyde_DH_NAD-bd"/>
</dbReference>
<dbReference type="SMART" id="SM00859">
    <property type="entry name" value="Semialdhyde_dh"/>
    <property type="match status" value="1"/>
</dbReference>
<name>A0A8J3AFF8_9BACI</name>
<comment type="function">
    <text evidence="7">Catalyzes the NADPH-dependent reduction of N-acetyl-5-glutamyl phosphate to yield N-acetyl-L-glutamate 5-semialdehyde.</text>
</comment>
<dbReference type="Gene3D" id="3.30.360.10">
    <property type="entry name" value="Dihydrodipicolinate Reductase, domain 2"/>
    <property type="match status" value="1"/>
</dbReference>
<organism evidence="10 11">
    <name type="scientific">Gottfriedia solisilvae</name>
    <dbReference type="NCBI Taxonomy" id="1516104"/>
    <lineage>
        <taxon>Bacteria</taxon>
        <taxon>Bacillati</taxon>
        <taxon>Bacillota</taxon>
        <taxon>Bacilli</taxon>
        <taxon>Bacillales</taxon>
        <taxon>Bacillaceae</taxon>
        <taxon>Gottfriedia</taxon>
    </lineage>
</organism>
<reference evidence="11" key="1">
    <citation type="journal article" date="2019" name="Int. J. Syst. Evol. Microbiol.">
        <title>The Global Catalogue of Microorganisms (GCM) 10K type strain sequencing project: providing services to taxonomists for standard genome sequencing and annotation.</title>
        <authorList>
            <consortium name="The Broad Institute Genomics Platform"/>
            <consortium name="The Broad Institute Genome Sequencing Center for Infectious Disease"/>
            <person name="Wu L."/>
            <person name="Ma J."/>
        </authorList>
    </citation>
    <scope>NUCLEOTIDE SEQUENCE [LARGE SCALE GENOMIC DNA]</scope>
    <source>
        <strain evidence="11">CGMCC 1.14993</strain>
    </source>
</reference>
<dbReference type="Proteomes" id="UP000626244">
    <property type="component" value="Unassembled WGS sequence"/>
</dbReference>
<comment type="similarity">
    <text evidence="7">Belongs to the NAGSA dehydrogenase family. Type 1 subfamily.</text>
</comment>
<dbReference type="Pfam" id="PF01118">
    <property type="entry name" value="Semialdhyde_dh"/>
    <property type="match status" value="1"/>
</dbReference>
<dbReference type="SUPFAM" id="SSF55347">
    <property type="entry name" value="Glyceraldehyde-3-phosphate dehydrogenase-like, C-terminal domain"/>
    <property type="match status" value="1"/>
</dbReference>
<feature type="active site" evidence="7 8">
    <location>
        <position position="149"/>
    </location>
</feature>
<evidence type="ECO:0000256" key="3">
    <source>
        <dbReference type="ARBA" id="ARBA00022605"/>
    </source>
</evidence>
<dbReference type="Pfam" id="PF22698">
    <property type="entry name" value="Semialdhyde_dhC_1"/>
    <property type="match status" value="1"/>
</dbReference>
<dbReference type="SUPFAM" id="SSF51735">
    <property type="entry name" value="NAD(P)-binding Rossmann-fold domains"/>
    <property type="match status" value="1"/>
</dbReference>
<dbReference type="CDD" id="cd17895">
    <property type="entry name" value="AGPR_1_N"/>
    <property type="match status" value="1"/>
</dbReference>
<dbReference type="FunFam" id="3.30.360.10:FF:000014">
    <property type="entry name" value="N-acetyl-gamma-glutamyl-phosphate reductase"/>
    <property type="match status" value="1"/>
</dbReference>
<dbReference type="AlphaFoldDB" id="A0A8J3AFF8"/>
<feature type="domain" description="Semialdehyde dehydrogenase NAD-binding" evidence="9">
    <location>
        <begin position="2"/>
        <end position="141"/>
    </location>
</feature>
<comment type="subcellular location">
    <subcellularLocation>
        <location evidence="7">Cytoplasm</location>
    </subcellularLocation>
</comment>
<keyword evidence="2 7" id="KW-0055">Arginine biosynthesis</keyword>
<evidence type="ECO:0000256" key="6">
    <source>
        <dbReference type="ARBA" id="ARBA00050557"/>
    </source>
</evidence>
<protein>
    <recommendedName>
        <fullName evidence="7">N-acetyl-gamma-glutamyl-phosphate reductase</fullName>
        <shortName evidence="7">AGPR</shortName>
        <ecNumber evidence="7">1.2.1.38</ecNumber>
    </recommendedName>
    <alternativeName>
        <fullName evidence="7">N-acetyl-glutamate semialdehyde dehydrogenase</fullName>
        <shortName evidence="7">NAGSA dehydrogenase</shortName>
    </alternativeName>
</protein>
<comment type="pathway">
    <text evidence="1 7">Amino-acid biosynthesis; L-arginine biosynthesis; N(2)-acetyl-L-ornithine from L-glutamate: step 3/4.</text>
</comment>
<sequence length="343" mass="38568">MKVGIVGASGYSGLELIRMLNMHPIIDGLNFYALTSNANDISDIYPHLKSIVKGPIQKWVADQSINENHIIFLATPHGVSSEIVMNISDENVKIIDLSGDFRLKEEQKYNKWYKSNHPCFSKTSNFTYGLAEWNKEEIKTSNFIANPGCYPTASILAIAPLLKENLIVENSIIIDAKSGISGAGKGSNEVTHFTNRNDNFAAYKIHDHQHIPEIEQFLSMINPKENYITFTPHLAPMTRGIMATVYSTAREMITNEELQELYKEMYKDSYFIRIRDSIPCTKDVYGSNLCDIYPAFDERTNRITVISVIDNLIKGAAGQAIQNMNIMLGLPEETGLTFTPIFP</sequence>
<evidence type="ECO:0000256" key="7">
    <source>
        <dbReference type="HAMAP-Rule" id="MF_00150"/>
    </source>
</evidence>
<dbReference type="EC" id="1.2.1.38" evidence="7"/>
<dbReference type="InterPro" id="IPR050085">
    <property type="entry name" value="AGPR"/>
</dbReference>
<dbReference type="InterPro" id="IPR058924">
    <property type="entry name" value="AGPR_dimerisation_dom"/>
</dbReference>
<keyword evidence="7" id="KW-0963">Cytoplasm</keyword>
<dbReference type="PANTHER" id="PTHR32338">
    <property type="entry name" value="N-ACETYL-GAMMA-GLUTAMYL-PHOSPHATE REDUCTASE, CHLOROPLASTIC-RELATED-RELATED"/>
    <property type="match status" value="1"/>
</dbReference>
<dbReference type="GO" id="GO:0051287">
    <property type="term" value="F:NAD binding"/>
    <property type="evidence" value="ECO:0007669"/>
    <property type="project" value="InterPro"/>
</dbReference>
<dbReference type="GO" id="GO:0070401">
    <property type="term" value="F:NADP+ binding"/>
    <property type="evidence" value="ECO:0007669"/>
    <property type="project" value="InterPro"/>
</dbReference>
<evidence type="ECO:0000256" key="8">
    <source>
        <dbReference type="PROSITE-ProRule" id="PRU10010"/>
    </source>
</evidence>
<dbReference type="InterPro" id="IPR036291">
    <property type="entry name" value="NAD(P)-bd_dom_sf"/>
</dbReference>
<evidence type="ECO:0000256" key="5">
    <source>
        <dbReference type="ARBA" id="ARBA00023002"/>
    </source>
</evidence>
<keyword evidence="11" id="KW-1185">Reference proteome</keyword>
<dbReference type="InterPro" id="IPR000706">
    <property type="entry name" value="AGPR_type-1"/>
</dbReference>
<dbReference type="CDD" id="cd23934">
    <property type="entry name" value="AGPR_1_C"/>
    <property type="match status" value="1"/>
</dbReference>
<dbReference type="InterPro" id="IPR023013">
    <property type="entry name" value="AGPR_AS"/>
</dbReference>
<dbReference type="EMBL" id="BMHB01000001">
    <property type="protein sequence ID" value="GGI13407.1"/>
    <property type="molecule type" value="Genomic_DNA"/>
</dbReference>
<dbReference type="NCBIfam" id="TIGR01850">
    <property type="entry name" value="argC"/>
    <property type="match status" value="1"/>
</dbReference>
<gene>
    <name evidence="7 10" type="primary">argC</name>
    <name evidence="10" type="ORF">GCM10007380_17760</name>
</gene>
<evidence type="ECO:0000256" key="1">
    <source>
        <dbReference type="ARBA" id="ARBA00004862"/>
    </source>
</evidence>
<dbReference type="PROSITE" id="PS01224">
    <property type="entry name" value="ARGC"/>
    <property type="match status" value="1"/>
</dbReference>
<accession>A0A8J3AFF8</accession>